<dbReference type="AlphaFoldDB" id="A0A067CTC7"/>
<dbReference type="EMBL" id="KK583191">
    <property type="protein sequence ID" value="KDO33964.1"/>
    <property type="molecule type" value="Genomic_DNA"/>
</dbReference>
<gene>
    <name evidence="1" type="ORF">SPRG_18968</name>
</gene>
<name>A0A067CTC7_SAPPC</name>
<sequence length="59" mass="6347">VGLQVLRVRRTQTTERNISGQRRAGLTTMMQALGDVTSMHGHGVLCASRSNVELHSTAG</sequence>
<dbReference type="KEGG" id="spar:SPRG_18968"/>
<organism evidence="1 2">
    <name type="scientific">Saprolegnia parasitica (strain CBS 223.65)</name>
    <dbReference type="NCBI Taxonomy" id="695850"/>
    <lineage>
        <taxon>Eukaryota</taxon>
        <taxon>Sar</taxon>
        <taxon>Stramenopiles</taxon>
        <taxon>Oomycota</taxon>
        <taxon>Saprolegniomycetes</taxon>
        <taxon>Saprolegniales</taxon>
        <taxon>Saprolegniaceae</taxon>
        <taxon>Saprolegnia</taxon>
    </lineage>
</organism>
<evidence type="ECO:0000313" key="1">
    <source>
        <dbReference type="EMBL" id="KDO33964.1"/>
    </source>
</evidence>
<feature type="non-terminal residue" evidence="1">
    <location>
        <position position="1"/>
    </location>
</feature>
<protein>
    <submittedName>
        <fullName evidence="1">Uncharacterized protein</fullName>
    </submittedName>
</protein>
<dbReference type="GeneID" id="24140435"/>
<keyword evidence="2" id="KW-1185">Reference proteome</keyword>
<accession>A0A067CTC7</accession>
<dbReference type="Proteomes" id="UP000030745">
    <property type="component" value="Unassembled WGS sequence"/>
</dbReference>
<reference evidence="1 2" key="1">
    <citation type="journal article" date="2013" name="PLoS Genet.">
        <title>Distinctive expansion of potential virulence genes in the genome of the oomycete fish pathogen Saprolegnia parasitica.</title>
        <authorList>
            <person name="Jiang R.H."/>
            <person name="de Bruijn I."/>
            <person name="Haas B.J."/>
            <person name="Belmonte R."/>
            <person name="Lobach L."/>
            <person name="Christie J."/>
            <person name="van den Ackerveken G."/>
            <person name="Bottin A."/>
            <person name="Bulone V."/>
            <person name="Diaz-Moreno S.M."/>
            <person name="Dumas B."/>
            <person name="Fan L."/>
            <person name="Gaulin E."/>
            <person name="Govers F."/>
            <person name="Grenville-Briggs L.J."/>
            <person name="Horner N.R."/>
            <person name="Levin J.Z."/>
            <person name="Mammella M."/>
            <person name="Meijer H.J."/>
            <person name="Morris P."/>
            <person name="Nusbaum C."/>
            <person name="Oome S."/>
            <person name="Phillips A.J."/>
            <person name="van Rooyen D."/>
            <person name="Rzeszutek E."/>
            <person name="Saraiva M."/>
            <person name="Secombes C.J."/>
            <person name="Seidl M.F."/>
            <person name="Snel B."/>
            <person name="Stassen J.H."/>
            <person name="Sykes S."/>
            <person name="Tripathy S."/>
            <person name="van den Berg H."/>
            <person name="Vega-Arreguin J.C."/>
            <person name="Wawra S."/>
            <person name="Young S.K."/>
            <person name="Zeng Q."/>
            <person name="Dieguez-Uribeondo J."/>
            <person name="Russ C."/>
            <person name="Tyler B.M."/>
            <person name="van West P."/>
        </authorList>
    </citation>
    <scope>NUCLEOTIDE SEQUENCE [LARGE SCALE GENOMIC DNA]</scope>
    <source>
        <strain evidence="1 2">CBS 223.65</strain>
    </source>
</reference>
<evidence type="ECO:0000313" key="2">
    <source>
        <dbReference type="Proteomes" id="UP000030745"/>
    </source>
</evidence>
<dbReference type="RefSeq" id="XP_012195186.1">
    <property type="nucleotide sequence ID" value="XM_012339796.1"/>
</dbReference>
<dbReference type="VEuPathDB" id="FungiDB:SPRG_18968"/>
<proteinExistence type="predicted"/>